<feature type="binding site" evidence="16">
    <location>
        <begin position="7"/>
        <end position="14"/>
    </location>
    <ligand>
        <name>ATP</name>
        <dbReference type="ChEBI" id="CHEBI:30616"/>
    </ligand>
</feature>
<dbReference type="RefSeq" id="WP_094489052.1">
    <property type="nucleotide sequence ID" value="NZ_JAGIBR010000002.1"/>
</dbReference>
<gene>
    <name evidence="16" type="primary">coaX</name>
    <name evidence="17" type="ORF">J7561_03420</name>
</gene>
<comment type="cofactor">
    <cofactor evidence="2">
        <name>K(+)</name>
        <dbReference type="ChEBI" id="CHEBI:29103"/>
    </cofactor>
</comment>
<dbReference type="Gene3D" id="3.30.420.40">
    <property type="match status" value="2"/>
</dbReference>
<name>A0AB35C1G2_9GAMM</name>
<feature type="binding site" evidence="16">
    <location>
        <begin position="101"/>
        <end position="104"/>
    </location>
    <ligand>
        <name>substrate</name>
    </ligand>
</feature>
<dbReference type="PANTHER" id="PTHR34265:SF1">
    <property type="entry name" value="TYPE III PANTOTHENATE KINASE"/>
    <property type="match status" value="1"/>
</dbReference>
<keyword evidence="16" id="KW-0479">Metal-binding</keyword>
<dbReference type="InterPro" id="IPR004619">
    <property type="entry name" value="Type_III_PanK"/>
</dbReference>
<dbReference type="EMBL" id="JAGIBU010000002">
    <property type="protein sequence ID" value="MBS7824253.1"/>
    <property type="molecule type" value="Genomic_DNA"/>
</dbReference>
<evidence type="ECO:0000256" key="14">
    <source>
        <dbReference type="ARBA" id="ARBA00038036"/>
    </source>
</evidence>
<dbReference type="EC" id="2.7.1.33" evidence="6 16"/>
<dbReference type="GO" id="GO:0005737">
    <property type="term" value="C:cytoplasm"/>
    <property type="evidence" value="ECO:0007669"/>
    <property type="project" value="UniProtKB-SubCell"/>
</dbReference>
<dbReference type="GeneID" id="58264339"/>
<feature type="binding site" evidence="16">
    <location>
        <position position="94"/>
    </location>
    <ligand>
        <name>substrate</name>
    </ligand>
</feature>
<dbReference type="CDD" id="cd24015">
    <property type="entry name" value="ASKHA_NBD_PanK-III"/>
    <property type="match status" value="1"/>
</dbReference>
<evidence type="ECO:0000256" key="6">
    <source>
        <dbReference type="ARBA" id="ARBA00012102"/>
    </source>
</evidence>
<comment type="subcellular location">
    <subcellularLocation>
        <location evidence="3 16">Cytoplasm</location>
    </subcellularLocation>
</comment>
<proteinExistence type="inferred from homology"/>
<keyword evidence="13 16" id="KW-0173">Coenzyme A biosynthesis</keyword>
<feature type="binding site" evidence="16">
    <location>
        <position position="177"/>
    </location>
    <ligand>
        <name>substrate</name>
    </ligand>
</feature>
<comment type="cofactor">
    <cofactor evidence="16">
        <name>NH4(+)</name>
        <dbReference type="ChEBI" id="CHEBI:28938"/>
    </cofactor>
    <cofactor evidence="16">
        <name>K(+)</name>
        <dbReference type="ChEBI" id="CHEBI:29103"/>
    </cofactor>
    <text evidence="16">A monovalent cation. Ammonium or potassium.</text>
</comment>
<evidence type="ECO:0000256" key="4">
    <source>
        <dbReference type="ARBA" id="ARBA00005225"/>
    </source>
</evidence>
<dbReference type="GO" id="GO:0015937">
    <property type="term" value="P:coenzyme A biosynthetic process"/>
    <property type="evidence" value="ECO:0007669"/>
    <property type="project" value="UniProtKB-UniRule"/>
</dbReference>
<organism evidence="17 18">
    <name type="scientific">Wohlfahrtiimonas chitiniclastica</name>
    <dbReference type="NCBI Taxonomy" id="400946"/>
    <lineage>
        <taxon>Bacteria</taxon>
        <taxon>Pseudomonadati</taxon>
        <taxon>Pseudomonadota</taxon>
        <taxon>Gammaproteobacteria</taxon>
        <taxon>Cardiobacteriales</taxon>
        <taxon>Ignatzschineriaceae</taxon>
        <taxon>Wohlfahrtiimonas</taxon>
    </lineage>
</organism>
<evidence type="ECO:0000256" key="12">
    <source>
        <dbReference type="ARBA" id="ARBA00022958"/>
    </source>
</evidence>
<keyword evidence="11 16" id="KW-0067">ATP-binding</keyword>
<keyword evidence="7 16" id="KW-0963">Cytoplasm</keyword>
<dbReference type="NCBIfam" id="TIGR00671">
    <property type="entry name" value="baf"/>
    <property type="match status" value="1"/>
</dbReference>
<evidence type="ECO:0000313" key="17">
    <source>
        <dbReference type="EMBL" id="MBS7824253.1"/>
    </source>
</evidence>
<evidence type="ECO:0000256" key="13">
    <source>
        <dbReference type="ARBA" id="ARBA00022993"/>
    </source>
</evidence>
<keyword evidence="12 16" id="KW-0630">Potassium</keyword>
<dbReference type="GO" id="GO:0005524">
    <property type="term" value="F:ATP binding"/>
    <property type="evidence" value="ECO:0007669"/>
    <property type="project" value="UniProtKB-UniRule"/>
</dbReference>
<dbReference type="SUPFAM" id="SSF53067">
    <property type="entry name" value="Actin-like ATPase domain"/>
    <property type="match status" value="2"/>
</dbReference>
<dbReference type="GO" id="GO:0004594">
    <property type="term" value="F:pantothenate kinase activity"/>
    <property type="evidence" value="ECO:0007669"/>
    <property type="project" value="UniProtKB-UniRule"/>
</dbReference>
<evidence type="ECO:0000256" key="1">
    <source>
        <dbReference type="ARBA" id="ARBA00001206"/>
    </source>
</evidence>
<evidence type="ECO:0000256" key="2">
    <source>
        <dbReference type="ARBA" id="ARBA00001958"/>
    </source>
</evidence>
<dbReference type="AlphaFoldDB" id="A0AB35C1G2"/>
<dbReference type="InterPro" id="IPR043129">
    <property type="entry name" value="ATPase_NBD"/>
</dbReference>
<comment type="catalytic activity">
    <reaction evidence="1 16">
        <text>(R)-pantothenate + ATP = (R)-4'-phosphopantothenate + ADP + H(+)</text>
        <dbReference type="Rhea" id="RHEA:16373"/>
        <dbReference type="ChEBI" id="CHEBI:10986"/>
        <dbReference type="ChEBI" id="CHEBI:15378"/>
        <dbReference type="ChEBI" id="CHEBI:29032"/>
        <dbReference type="ChEBI" id="CHEBI:30616"/>
        <dbReference type="ChEBI" id="CHEBI:456216"/>
        <dbReference type="EC" id="2.7.1.33"/>
    </reaction>
</comment>
<dbReference type="Proteomes" id="UP000680020">
    <property type="component" value="Unassembled WGS sequence"/>
</dbReference>
<evidence type="ECO:0000256" key="10">
    <source>
        <dbReference type="ARBA" id="ARBA00022777"/>
    </source>
</evidence>
<evidence type="ECO:0000256" key="11">
    <source>
        <dbReference type="ARBA" id="ARBA00022840"/>
    </source>
</evidence>
<feature type="binding site" evidence="16">
    <location>
        <position position="126"/>
    </location>
    <ligand>
        <name>ATP</name>
        <dbReference type="ChEBI" id="CHEBI:30616"/>
    </ligand>
</feature>
<evidence type="ECO:0000256" key="15">
    <source>
        <dbReference type="ARBA" id="ARBA00040883"/>
    </source>
</evidence>
<evidence type="ECO:0000256" key="16">
    <source>
        <dbReference type="HAMAP-Rule" id="MF_01274"/>
    </source>
</evidence>
<comment type="function">
    <text evidence="16">Catalyzes the phosphorylation of pantothenate (Pan), the first step in CoA biosynthesis.</text>
</comment>
<dbReference type="Pfam" id="PF03309">
    <property type="entry name" value="Pan_kinase"/>
    <property type="match status" value="1"/>
</dbReference>
<comment type="similarity">
    <text evidence="14 16">Belongs to the type III pantothenate kinase family.</text>
</comment>
<comment type="caution">
    <text evidence="17">The sequence shown here is derived from an EMBL/GenBank/DDBJ whole genome shotgun (WGS) entry which is preliminary data.</text>
</comment>
<dbReference type="HAMAP" id="MF_01274">
    <property type="entry name" value="Pantothen_kinase_3"/>
    <property type="match status" value="1"/>
</dbReference>
<evidence type="ECO:0000313" key="18">
    <source>
        <dbReference type="Proteomes" id="UP000680020"/>
    </source>
</evidence>
<evidence type="ECO:0000256" key="3">
    <source>
        <dbReference type="ARBA" id="ARBA00004496"/>
    </source>
</evidence>
<evidence type="ECO:0000256" key="7">
    <source>
        <dbReference type="ARBA" id="ARBA00022490"/>
    </source>
</evidence>
<evidence type="ECO:0000256" key="8">
    <source>
        <dbReference type="ARBA" id="ARBA00022679"/>
    </source>
</evidence>
<sequence>MPKFLFDCGNTCIKFALYDEANGLSDHQFLDYAALPTFIPQLFEAYPKPDNIKIASVTQKERLHLLVEILKENTDLEPVIATSQASALGVTNTYYEPKALGVDRWLALIAAWDLYHKSSLVIDLGTALTVDHLTAEGEFEGGMILPGIKSLRDALIKDTAIRDITDLPYTSELGHNTSLCISSGIHYAIVGSVLALYQTLPHIEAIILSGGRAEWLKSILTPVLPPNTQFYVHKHLVLEGLVRFEEA</sequence>
<evidence type="ECO:0000256" key="5">
    <source>
        <dbReference type="ARBA" id="ARBA00011738"/>
    </source>
</evidence>
<accession>A0AB35C1G2</accession>
<dbReference type="GO" id="GO:0046872">
    <property type="term" value="F:metal ion binding"/>
    <property type="evidence" value="ECO:0007669"/>
    <property type="project" value="UniProtKB-KW"/>
</dbReference>
<keyword evidence="10 16" id="KW-0418">Kinase</keyword>
<reference evidence="17" key="1">
    <citation type="submission" date="2021-03" db="EMBL/GenBank/DDBJ databases">
        <title>Identification and antibiotic profiling of Wohlfahrtiimonas chitiniclastica, an underestimated human pathogen.</title>
        <authorList>
            <person name="Kopf A."/>
            <person name="Bunk B."/>
            <person name="Coldewey S."/>
            <person name="Gunzer F."/>
            <person name="Riedel T."/>
            <person name="Schroettner P."/>
        </authorList>
    </citation>
    <scope>NUCLEOTIDE SEQUENCE</scope>
    <source>
        <strain evidence="17">DSM 100917</strain>
    </source>
</reference>
<feature type="binding site" evidence="16">
    <location>
        <position position="123"/>
    </location>
    <ligand>
        <name>K(+)</name>
        <dbReference type="ChEBI" id="CHEBI:29103"/>
    </ligand>
</feature>
<evidence type="ECO:0000256" key="9">
    <source>
        <dbReference type="ARBA" id="ARBA00022741"/>
    </source>
</evidence>
<keyword evidence="8 16" id="KW-0808">Transferase</keyword>
<feature type="active site" description="Proton acceptor" evidence="16">
    <location>
        <position position="103"/>
    </location>
</feature>
<dbReference type="PANTHER" id="PTHR34265">
    <property type="entry name" value="TYPE III PANTOTHENATE KINASE"/>
    <property type="match status" value="1"/>
</dbReference>
<comment type="subunit">
    <text evidence="5 16">Homodimer.</text>
</comment>
<comment type="pathway">
    <text evidence="4 16">Cofactor biosynthesis; coenzyme A biosynthesis; CoA from (R)-pantothenate: step 1/5.</text>
</comment>
<keyword evidence="9 16" id="KW-0547">Nucleotide-binding</keyword>
<protein>
    <recommendedName>
        <fullName evidence="15 16">Type III pantothenate kinase</fullName>
        <ecNumber evidence="6 16">2.7.1.33</ecNumber>
    </recommendedName>
    <alternativeName>
        <fullName evidence="16">PanK-III</fullName>
    </alternativeName>
    <alternativeName>
        <fullName evidence="16">Pantothenic acid kinase</fullName>
    </alternativeName>
</protein>